<dbReference type="Gene3D" id="3.30.420.10">
    <property type="entry name" value="Ribonuclease H-like superfamily/Ribonuclease H"/>
    <property type="match status" value="1"/>
</dbReference>
<dbReference type="GO" id="GO:0003676">
    <property type="term" value="F:nucleic acid binding"/>
    <property type="evidence" value="ECO:0007669"/>
    <property type="project" value="InterPro"/>
</dbReference>
<protein>
    <recommendedName>
        <fullName evidence="1">RNase H type-1 domain-containing protein</fullName>
    </recommendedName>
</protein>
<dbReference type="InterPro" id="IPR002156">
    <property type="entry name" value="RNaseH_domain"/>
</dbReference>
<dbReference type="PANTHER" id="PTHR47723:SF19">
    <property type="entry name" value="POLYNUCLEOTIDYL TRANSFERASE, RIBONUCLEASE H-LIKE SUPERFAMILY PROTEIN"/>
    <property type="match status" value="1"/>
</dbReference>
<dbReference type="SUPFAM" id="SSF53098">
    <property type="entry name" value="Ribonuclease H-like"/>
    <property type="match status" value="1"/>
</dbReference>
<dbReference type="GO" id="GO:0004523">
    <property type="term" value="F:RNA-DNA hybrid ribonuclease activity"/>
    <property type="evidence" value="ECO:0007669"/>
    <property type="project" value="InterPro"/>
</dbReference>
<evidence type="ECO:0000313" key="3">
    <source>
        <dbReference type="Proteomes" id="UP001327560"/>
    </source>
</evidence>
<accession>A0AAQ3KGG0</accession>
<keyword evidence="3" id="KW-1185">Reference proteome</keyword>
<dbReference type="InterPro" id="IPR053151">
    <property type="entry name" value="RNase_H-like"/>
</dbReference>
<organism evidence="2 3">
    <name type="scientific">Canna indica</name>
    <name type="common">Indian-shot</name>
    <dbReference type="NCBI Taxonomy" id="4628"/>
    <lineage>
        <taxon>Eukaryota</taxon>
        <taxon>Viridiplantae</taxon>
        <taxon>Streptophyta</taxon>
        <taxon>Embryophyta</taxon>
        <taxon>Tracheophyta</taxon>
        <taxon>Spermatophyta</taxon>
        <taxon>Magnoliopsida</taxon>
        <taxon>Liliopsida</taxon>
        <taxon>Zingiberales</taxon>
        <taxon>Cannaceae</taxon>
        <taxon>Canna</taxon>
    </lineage>
</organism>
<gene>
    <name evidence="2" type="ORF">Cni_G16674</name>
</gene>
<dbReference type="AlphaFoldDB" id="A0AAQ3KGG0"/>
<dbReference type="EMBL" id="CP136894">
    <property type="protein sequence ID" value="WOL07924.1"/>
    <property type="molecule type" value="Genomic_DNA"/>
</dbReference>
<dbReference type="Pfam" id="PF13456">
    <property type="entry name" value="RVT_3"/>
    <property type="match status" value="1"/>
</dbReference>
<dbReference type="Proteomes" id="UP001327560">
    <property type="component" value="Chromosome 5"/>
</dbReference>
<dbReference type="CDD" id="cd06222">
    <property type="entry name" value="RNase_H_like"/>
    <property type="match status" value="1"/>
</dbReference>
<reference evidence="2 3" key="1">
    <citation type="submission" date="2023-10" db="EMBL/GenBank/DDBJ databases">
        <title>Chromosome-scale genome assembly provides insights into flower coloration mechanisms of Canna indica.</title>
        <authorList>
            <person name="Li C."/>
        </authorList>
    </citation>
    <scope>NUCLEOTIDE SEQUENCE [LARGE SCALE GENOMIC DNA]</scope>
    <source>
        <tissue evidence="2">Flower</tissue>
    </source>
</reference>
<evidence type="ECO:0000313" key="2">
    <source>
        <dbReference type="EMBL" id="WOL07924.1"/>
    </source>
</evidence>
<proteinExistence type="predicted"/>
<dbReference type="InterPro" id="IPR044730">
    <property type="entry name" value="RNase_H-like_dom_plant"/>
</dbReference>
<evidence type="ECO:0000259" key="1">
    <source>
        <dbReference type="Pfam" id="PF13456"/>
    </source>
</evidence>
<dbReference type="InterPro" id="IPR012337">
    <property type="entry name" value="RNaseH-like_sf"/>
</dbReference>
<sequence length="321" mass="36909">MASDHCPLVLSILNSVKPRQHSFKFQNFWIDYPEVREIVEDCWNDNSGYPPFSKITKHLSHLRGSGKSPCPDGYTGKFLETYWNIISEDFVSAFNFFHEYEVLPDGWNDTCLVFIPKNDNPCVIKDYRPIALCNVAYRILAKVIANRLKPYLNDLISSNQSAFIFVAWDKVVLSKSLGDLGLRNLDFMRDCNGNLIFATALLLYDRSVLENEALAIKLAVDLAAMQHHSHVIIESDSKLLVDMCCKRIGINWRVRNIINNILLIADKFEELSITFIKREANAAVDWLANQARRMERNLTWGRDWPPDLIRIVKKDIGRGDD</sequence>
<dbReference type="InterPro" id="IPR036397">
    <property type="entry name" value="RNaseH_sf"/>
</dbReference>
<name>A0AAQ3KGG0_9LILI</name>
<feature type="domain" description="RNase H type-1" evidence="1">
    <location>
        <begin position="188"/>
        <end position="291"/>
    </location>
</feature>
<dbReference type="PANTHER" id="PTHR47723">
    <property type="entry name" value="OS05G0353850 PROTEIN"/>
    <property type="match status" value="1"/>
</dbReference>